<proteinExistence type="predicted"/>
<reference evidence="1 2" key="1">
    <citation type="journal article" date="2016" name="Nat. Commun.">
        <title>Thousands of microbial genomes shed light on interconnected biogeochemical processes in an aquifer system.</title>
        <authorList>
            <person name="Anantharaman K."/>
            <person name="Brown C.T."/>
            <person name="Hug L.A."/>
            <person name="Sharon I."/>
            <person name="Castelle C.J."/>
            <person name="Probst A.J."/>
            <person name="Thomas B.C."/>
            <person name="Singh A."/>
            <person name="Wilkins M.J."/>
            <person name="Karaoz U."/>
            <person name="Brodie E.L."/>
            <person name="Williams K.H."/>
            <person name="Hubbard S.S."/>
            <person name="Banfield J.F."/>
        </authorList>
    </citation>
    <scope>NUCLEOTIDE SEQUENCE [LARGE SCALE GENOMIC DNA]</scope>
</reference>
<protein>
    <submittedName>
        <fullName evidence="1">Uncharacterized protein</fullName>
    </submittedName>
</protein>
<organism evidence="1 2">
    <name type="scientific">Candidatus Uhrbacteria bacterium RIFCSPHIGHO2_02_FULL_57_19</name>
    <dbReference type="NCBI Taxonomy" id="1802391"/>
    <lineage>
        <taxon>Bacteria</taxon>
        <taxon>Candidatus Uhriibacteriota</taxon>
    </lineage>
</organism>
<sequence>MAEPATLAAKAVSATTWATFEASLRSRRPRTDRAGATSSVNYKRRAMNLETQDVFVGQSTPSRTADRETLLATCGCPECKEILREEEQSFERWGYDDYDDFEDYA</sequence>
<name>A0A1F7U533_9BACT</name>
<dbReference type="AlphaFoldDB" id="A0A1F7U533"/>
<gene>
    <name evidence="1" type="ORF">A3D72_00745</name>
</gene>
<evidence type="ECO:0000313" key="2">
    <source>
        <dbReference type="Proteomes" id="UP000176303"/>
    </source>
</evidence>
<comment type="caution">
    <text evidence="1">The sequence shown here is derived from an EMBL/GenBank/DDBJ whole genome shotgun (WGS) entry which is preliminary data.</text>
</comment>
<dbReference type="Proteomes" id="UP000176303">
    <property type="component" value="Unassembled WGS sequence"/>
</dbReference>
<dbReference type="EMBL" id="MGDZ01000034">
    <property type="protein sequence ID" value="OGL73380.1"/>
    <property type="molecule type" value="Genomic_DNA"/>
</dbReference>
<accession>A0A1F7U533</accession>
<evidence type="ECO:0000313" key="1">
    <source>
        <dbReference type="EMBL" id="OGL73380.1"/>
    </source>
</evidence>